<dbReference type="PROSITE" id="PS00092">
    <property type="entry name" value="N6_MTASE"/>
    <property type="match status" value="1"/>
</dbReference>
<dbReference type="Proteomes" id="UP001589836">
    <property type="component" value="Unassembled WGS sequence"/>
</dbReference>
<sequence length="537" mass="62398">MMEETTPEEHYRKKTSPSYRKALGQYFTPPAIARLMSSWILPTHPNSILDPAAGLGIFTEQYEQLNSTHKPLWNLYDTDQSILAGARERLSSYRASYLQEDFLFSDWNDSFEAVIANPPYFKLSTHQRKQDILQQFNSMLNMQLPGNTNMYNLFVLKSAYQLVQGGRAAYIVPSDFLNADYGRWVKDFLVAEGLLQYVIVTDYQHSWFDDALTTSAILLCEKGGNNEEVEFLTMDTADDIPAVQQYISECKQSSTPFGKRYHLRELDTAKKWRSYYQNSVMDSLQHVVPFQQVAAASRGIATGANDFFCLTASEITTYQLSDSYLTPCITKANQVETPFFSQQELNYLIEKNMPVYLLNVQKDTKMDPSLVHYIQLGEYAQFHKRYLTKHRSPWYKAEVRKPAPIWFRVFNRERLHFVRNEAGIVHLTPYHSIYIHPSYKQDTDVLMAYFLTDIASQVMKETGREYGKGLVKFEPNDINHSYIVDIDAIDHSTKQTIQSLYEDIRLCSYQSSKWYERKEALEYVFRSIILSKNDRVV</sequence>
<dbReference type="PANTHER" id="PTHR33841:SF5">
    <property type="entry name" value="DNA METHYLASE (MODIFICATION METHYLASE) (METHYLTRANSFERASE)-RELATED"/>
    <property type="match status" value="1"/>
</dbReference>
<evidence type="ECO:0000313" key="9">
    <source>
        <dbReference type="EMBL" id="MFC0525145.1"/>
    </source>
</evidence>
<name>A0ABV6LRW1_9BACI</name>
<dbReference type="InterPro" id="IPR050953">
    <property type="entry name" value="N4_N6_ade-DNA_methylase"/>
</dbReference>
<comment type="similarity">
    <text evidence="1">Belongs to the N(4)/N(6)-methyltransferase family.</text>
</comment>
<proteinExistence type="inferred from homology"/>
<evidence type="ECO:0000259" key="7">
    <source>
        <dbReference type="Pfam" id="PF07669"/>
    </source>
</evidence>
<keyword evidence="3 9" id="KW-0489">Methyltransferase</keyword>
<keyword evidence="5" id="KW-0949">S-adenosyl-L-methionine</keyword>
<protein>
    <recommendedName>
        <fullName evidence="2">site-specific DNA-methyltransferase (adenine-specific)</fullName>
        <ecNumber evidence="2">2.1.1.72</ecNumber>
    </recommendedName>
</protein>
<evidence type="ECO:0000313" key="10">
    <source>
        <dbReference type="Proteomes" id="UP001589836"/>
    </source>
</evidence>
<dbReference type="InterPro" id="IPR054520">
    <property type="entry name" value="M_Eco57I_C"/>
</dbReference>
<dbReference type="EC" id="2.1.1.72" evidence="2"/>
<dbReference type="GO" id="GO:0032259">
    <property type="term" value="P:methylation"/>
    <property type="evidence" value="ECO:0007669"/>
    <property type="project" value="UniProtKB-KW"/>
</dbReference>
<reference evidence="9 10" key="1">
    <citation type="submission" date="2024-09" db="EMBL/GenBank/DDBJ databases">
        <authorList>
            <person name="Sun Q."/>
            <person name="Mori K."/>
        </authorList>
    </citation>
    <scope>NUCLEOTIDE SEQUENCE [LARGE SCALE GENOMIC DNA]</scope>
    <source>
        <strain evidence="9 10">NCAIM B.02529</strain>
    </source>
</reference>
<organism evidence="9 10">
    <name type="scientific">Pontibacillus salicampi</name>
    <dbReference type="NCBI Taxonomy" id="1449801"/>
    <lineage>
        <taxon>Bacteria</taxon>
        <taxon>Bacillati</taxon>
        <taxon>Bacillota</taxon>
        <taxon>Bacilli</taxon>
        <taxon>Bacillales</taxon>
        <taxon>Bacillaceae</taxon>
        <taxon>Pontibacillus</taxon>
    </lineage>
</organism>
<keyword evidence="4 9" id="KW-0808">Transferase</keyword>
<dbReference type="PRINTS" id="PR00507">
    <property type="entry name" value="N12N6MTFRASE"/>
</dbReference>
<dbReference type="InterPro" id="IPR002052">
    <property type="entry name" value="DNA_methylase_N6_adenine_CS"/>
</dbReference>
<keyword evidence="10" id="KW-1185">Reference proteome</keyword>
<accession>A0ABV6LRW1</accession>
<dbReference type="InterPro" id="IPR029063">
    <property type="entry name" value="SAM-dependent_MTases_sf"/>
</dbReference>
<evidence type="ECO:0000256" key="4">
    <source>
        <dbReference type="ARBA" id="ARBA00022679"/>
    </source>
</evidence>
<dbReference type="RefSeq" id="WP_377350028.1">
    <property type="nucleotide sequence ID" value="NZ_JBHLTP010000013.1"/>
</dbReference>
<gene>
    <name evidence="9" type="ORF">ACFFGV_16310</name>
</gene>
<feature type="domain" description="Type II methyltransferase M.Eco57I C-terminal" evidence="8">
    <location>
        <begin position="283"/>
        <end position="500"/>
    </location>
</feature>
<dbReference type="Gene3D" id="3.40.50.150">
    <property type="entry name" value="Vaccinia Virus protein VP39"/>
    <property type="match status" value="1"/>
</dbReference>
<dbReference type="EMBL" id="JBHLTP010000013">
    <property type="protein sequence ID" value="MFC0525145.1"/>
    <property type="molecule type" value="Genomic_DNA"/>
</dbReference>
<dbReference type="SUPFAM" id="SSF53335">
    <property type="entry name" value="S-adenosyl-L-methionine-dependent methyltransferases"/>
    <property type="match status" value="1"/>
</dbReference>
<feature type="domain" description="Type II methyltransferase M.TaqI-like" evidence="7">
    <location>
        <begin position="98"/>
        <end position="199"/>
    </location>
</feature>
<dbReference type="Pfam" id="PF07669">
    <property type="entry name" value="Eco57I"/>
    <property type="match status" value="1"/>
</dbReference>
<comment type="catalytic activity">
    <reaction evidence="6">
        <text>a 2'-deoxyadenosine in DNA + S-adenosyl-L-methionine = an N(6)-methyl-2'-deoxyadenosine in DNA + S-adenosyl-L-homocysteine + H(+)</text>
        <dbReference type="Rhea" id="RHEA:15197"/>
        <dbReference type="Rhea" id="RHEA-COMP:12418"/>
        <dbReference type="Rhea" id="RHEA-COMP:12419"/>
        <dbReference type="ChEBI" id="CHEBI:15378"/>
        <dbReference type="ChEBI" id="CHEBI:57856"/>
        <dbReference type="ChEBI" id="CHEBI:59789"/>
        <dbReference type="ChEBI" id="CHEBI:90615"/>
        <dbReference type="ChEBI" id="CHEBI:90616"/>
        <dbReference type="EC" id="2.1.1.72"/>
    </reaction>
</comment>
<evidence type="ECO:0000256" key="2">
    <source>
        <dbReference type="ARBA" id="ARBA00011900"/>
    </source>
</evidence>
<evidence type="ECO:0000259" key="8">
    <source>
        <dbReference type="Pfam" id="PF22837"/>
    </source>
</evidence>
<evidence type="ECO:0000256" key="1">
    <source>
        <dbReference type="ARBA" id="ARBA00006594"/>
    </source>
</evidence>
<evidence type="ECO:0000256" key="6">
    <source>
        <dbReference type="ARBA" id="ARBA00047942"/>
    </source>
</evidence>
<comment type="caution">
    <text evidence="9">The sequence shown here is derived from an EMBL/GenBank/DDBJ whole genome shotgun (WGS) entry which is preliminary data.</text>
</comment>
<dbReference type="Pfam" id="PF22837">
    <property type="entry name" value="M_Eco57I_C"/>
    <property type="match status" value="1"/>
</dbReference>
<dbReference type="InterPro" id="IPR011639">
    <property type="entry name" value="MethylTrfase_TaqI-like_dom"/>
</dbReference>
<evidence type="ECO:0000256" key="3">
    <source>
        <dbReference type="ARBA" id="ARBA00022603"/>
    </source>
</evidence>
<evidence type="ECO:0000256" key="5">
    <source>
        <dbReference type="ARBA" id="ARBA00022691"/>
    </source>
</evidence>
<dbReference type="GO" id="GO:0008168">
    <property type="term" value="F:methyltransferase activity"/>
    <property type="evidence" value="ECO:0007669"/>
    <property type="project" value="UniProtKB-KW"/>
</dbReference>
<dbReference type="PANTHER" id="PTHR33841">
    <property type="entry name" value="DNA METHYLTRANSFERASE YEEA-RELATED"/>
    <property type="match status" value="1"/>
</dbReference>